<gene>
    <name evidence="8" type="ORF">GDZ32_09995</name>
</gene>
<dbReference type="Proteomes" id="UP000430466">
    <property type="component" value="Unassembled WGS sequence"/>
</dbReference>
<dbReference type="SUPFAM" id="SSF103473">
    <property type="entry name" value="MFS general substrate transporter"/>
    <property type="match status" value="1"/>
</dbReference>
<dbReference type="GO" id="GO:0005886">
    <property type="term" value="C:plasma membrane"/>
    <property type="evidence" value="ECO:0007669"/>
    <property type="project" value="UniProtKB-SubCell"/>
</dbReference>
<reference evidence="8 9" key="1">
    <citation type="submission" date="2019-10" db="EMBL/GenBank/DDBJ databases">
        <title>Draft genome sequences of Lactobacillus strains.</title>
        <authorList>
            <person name="Cho G.-S."/>
            <person name="Fagbemigun O."/>
            <person name="Brinks E."/>
            <person name="Franz C.M.A.P."/>
        </authorList>
    </citation>
    <scope>NUCLEOTIDE SEQUENCE [LARGE SCALE GENOMIC DNA]</scope>
    <source>
        <strain evidence="8 9">313</strain>
    </source>
</reference>
<name>A0A6A7K3M0_LACHE</name>
<evidence type="ECO:0000256" key="2">
    <source>
        <dbReference type="ARBA" id="ARBA00022448"/>
    </source>
</evidence>
<feature type="transmembrane region" description="Helical" evidence="6">
    <location>
        <begin position="103"/>
        <end position="123"/>
    </location>
</feature>
<keyword evidence="2" id="KW-0813">Transport</keyword>
<evidence type="ECO:0000313" key="9">
    <source>
        <dbReference type="Proteomes" id="UP000430466"/>
    </source>
</evidence>
<feature type="transmembrane region" description="Helical" evidence="6">
    <location>
        <begin position="38"/>
        <end position="57"/>
    </location>
</feature>
<evidence type="ECO:0000256" key="1">
    <source>
        <dbReference type="ARBA" id="ARBA00004651"/>
    </source>
</evidence>
<feature type="transmembrane region" description="Helical" evidence="6">
    <location>
        <begin position="7"/>
        <end position="32"/>
    </location>
</feature>
<keyword evidence="4 6" id="KW-1133">Transmembrane helix</keyword>
<protein>
    <recommendedName>
        <fullName evidence="7">Major facilitator superfamily (MFS) profile domain-containing protein</fullName>
    </recommendedName>
</protein>
<dbReference type="GO" id="GO:0022857">
    <property type="term" value="F:transmembrane transporter activity"/>
    <property type="evidence" value="ECO:0007669"/>
    <property type="project" value="InterPro"/>
</dbReference>
<proteinExistence type="predicted"/>
<evidence type="ECO:0000313" key="8">
    <source>
        <dbReference type="EMBL" id="MPW15096.1"/>
    </source>
</evidence>
<evidence type="ECO:0000256" key="3">
    <source>
        <dbReference type="ARBA" id="ARBA00022692"/>
    </source>
</evidence>
<evidence type="ECO:0000256" key="6">
    <source>
        <dbReference type="SAM" id="Phobius"/>
    </source>
</evidence>
<evidence type="ECO:0000259" key="7">
    <source>
        <dbReference type="PROSITE" id="PS50850"/>
    </source>
</evidence>
<keyword evidence="3 6" id="KW-0812">Transmembrane</keyword>
<dbReference type="EMBL" id="WHOE01000125">
    <property type="protein sequence ID" value="MPW15096.1"/>
    <property type="molecule type" value="Genomic_DNA"/>
</dbReference>
<dbReference type="InterPro" id="IPR036259">
    <property type="entry name" value="MFS_trans_sf"/>
</dbReference>
<dbReference type="Gene3D" id="1.20.1250.20">
    <property type="entry name" value="MFS general substrate transporter like domains"/>
    <property type="match status" value="1"/>
</dbReference>
<comment type="caution">
    <text evidence="8">The sequence shown here is derived from an EMBL/GenBank/DDBJ whole genome shotgun (WGS) entry which is preliminary data.</text>
</comment>
<accession>A0A6A7K3M0</accession>
<evidence type="ECO:0000256" key="4">
    <source>
        <dbReference type="ARBA" id="ARBA00022989"/>
    </source>
</evidence>
<feature type="domain" description="Major facilitator superfamily (MFS) profile" evidence="7">
    <location>
        <begin position="1"/>
        <end position="127"/>
    </location>
</feature>
<comment type="subcellular location">
    <subcellularLocation>
        <location evidence="1">Cell membrane</location>
        <topology evidence="1">Multi-pass membrane protein</topology>
    </subcellularLocation>
</comment>
<keyword evidence="5 6" id="KW-0472">Membrane</keyword>
<dbReference type="AlphaFoldDB" id="A0A6A7K3M0"/>
<dbReference type="InterPro" id="IPR020846">
    <property type="entry name" value="MFS_dom"/>
</dbReference>
<feature type="transmembrane region" description="Helical" evidence="6">
    <location>
        <begin position="69"/>
        <end position="88"/>
    </location>
</feature>
<sequence length="129" mass="13526">MPIIIGVIASLTSLILMNILAPLSSIAIVLLYVLYYGGYGMCFGSLMTSGLITFGKANHAQGNAIFNTLQQFSGALGTALAGTLIAIAQNNHVGNGTAIGSKWTFMVLLVLIIVNLVLALVFVPKKKSK</sequence>
<evidence type="ECO:0000256" key="5">
    <source>
        <dbReference type="ARBA" id="ARBA00023136"/>
    </source>
</evidence>
<dbReference type="PROSITE" id="PS50850">
    <property type="entry name" value="MFS"/>
    <property type="match status" value="1"/>
</dbReference>
<organism evidence="8 9">
    <name type="scientific">Lactobacillus helveticus</name>
    <name type="common">Lactobacillus suntoryeus</name>
    <dbReference type="NCBI Taxonomy" id="1587"/>
    <lineage>
        <taxon>Bacteria</taxon>
        <taxon>Bacillati</taxon>
        <taxon>Bacillota</taxon>
        <taxon>Bacilli</taxon>
        <taxon>Lactobacillales</taxon>
        <taxon>Lactobacillaceae</taxon>
        <taxon>Lactobacillus</taxon>
    </lineage>
</organism>
<dbReference type="RefSeq" id="WP_152724540.1">
    <property type="nucleotide sequence ID" value="NZ_WHOE01000125.1"/>
</dbReference>